<feature type="compositionally biased region" description="Basic and acidic residues" evidence="10">
    <location>
        <begin position="8"/>
        <end position="27"/>
    </location>
</feature>
<dbReference type="PANTHER" id="PTHR21577:SF3">
    <property type="entry name" value="SHUGOSHIN 1-RELATED"/>
    <property type="match status" value="1"/>
</dbReference>
<feature type="region of interest" description="Disordered" evidence="10">
    <location>
        <begin position="1"/>
        <end position="27"/>
    </location>
</feature>
<dbReference type="EMBL" id="JADDUC020000001">
    <property type="protein sequence ID" value="KAI1242832.1"/>
    <property type="molecule type" value="Genomic_DNA"/>
</dbReference>
<comment type="similarity">
    <text evidence="2">Belongs to the shugoshin family.</text>
</comment>
<dbReference type="AlphaFoldDB" id="A0A835NSE9"/>
<evidence type="ECO:0000256" key="9">
    <source>
        <dbReference type="SAM" id="Coils"/>
    </source>
</evidence>
<feature type="compositionally biased region" description="Basic and acidic residues" evidence="10">
    <location>
        <begin position="338"/>
        <end position="356"/>
    </location>
</feature>
<evidence type="ECO:0000256" key="6">
    <source>
        <dbReference type="ARBA" id="ARBA00023054"/>
    </source>
</evidence>
<dbReference type="Gene3D" id="1.20.5.730">
    <property type="entry name" value="Single helix bin"/>
    <property type="match status" value="1"/>
</dbReference>
<feature type="region of interest" description="Disordered" evidence="10">
    <location>
        <begin position="338"/>
        <end position="371"/>
    </location>
</feature>
<dbReference type="InterPro" id="IPR011515">
    <property type="entry name" value="Shugoshin_C"/>
</dbReference>
<feature type="region of interest" description="Disordered" evidence="10">
    <location>
        <begin position="399"/>
        <end position="537"/>
    </location>
</feature>
<feature type="compositionally biased region" description="Polar residues" evidence="10">
    <location>
        <begin position="399"/>
        <end position="408"/>
    </location>
</feature>
<dbReference type="Pfam" id="PF07557">
    <property type="entry name" value="Shugoshin_C"/>
    <property type="match status" value="1"/>
</dbReference>
<dbReference type="OrthoDB" id="9901374at2759"/>
<keyword evidence="5" id="KW-0159">Chromosome partition</keyword>
<dbReference type="GO" id="GO:0000775">
    <property type="term" value="C:chromosome, centromeric region"/>
    <property type="evidence" value="ECO:0007669"/>
    <property type="project" value="UniProtKB-SubCell"/>
</dbReference>
<evidence type="ECO:0000256" key="2">
    <source>
        <dbReference type="ARBA" id="ARBA00010845"/>
    </source>
</evidence>
<reference evidence="13 14" key="2">
    <citation type="journal article" date="2021" name="J. Hered.">
        <title>Feather Gene Expression Elucidates the Developmental Basis of Plumage Iridescence in African Starlings.</title>
        <authorList>
            <person name="Rubenstein D.R."/>
            <person name="Corvelo A."/>
            <person name="MacManes M.D."/>
            <person name="Maia R."/>
            <person name="Narzisi G."/>
            <person name="Rousaki A."/>
            <person name="Vandenabeele P."/>
            <person name="Shawkey M.D."/>
            <person name="Solomon J."/>
        </authorList>
    </citation>
    <scope>NUCLEOTIDE SEQUENCE [LARGE SCALE GENOMIC DNA]</scope>
    <source>
        <strain evidence="13">SS15</strain>
    </source>
</reference>
<protein>
    <submittedName>
        <fullName evidence="12">Shugoshin-like 1</fullName>
    </submittedName>
</protein>
<feature type="coiled-coil region" evidence="9">
    <location>
        <begin position="124"/>
        <end position="158"/>
    </location>
</feature>
<feature type="compositionally biased region" description="Low complexity" evidence="10">
    <location>
        <begin position="418"/>
        <end position="429"/>
    </location>
</feature>
<name>A0A835NSE9_9PASS</name>
<evidence type="ECO:0000313" key="12">
    <source>
        <dbReference type="EMBL" id="KAG0121002.1"/>
    </source>
</evidence>
<reference evidence="13" key="3">
    <citation type="submission" date="2022-01" db="EMBL/GenBank/DDBJ databases">
        <authorList>
            <person name="Rubenstein D.R."/>
        </authorList>
    </citation>
    <scope>NUCLEOTIDE SEQUENCE</scope>
    <source>
        <strain evidence="13">SS15</strain>
        <tissue evidence="13">Liver</tissue>
    </source>
</reference>
<evidence type="ECO:0000256" key="5">
    <source>
        <dbReference type="ARBA" id="ARBA00022829"/>
    </source>
</evidence>
<dbReference type="GO" id="GO:0045132">
    <property type="term" value="P:meiotic chromosome segregation"/>
    <property type="evidence" value="ECO:0007669"/>
    <property type="project" value="InterPro"/>
</dbReference>
<keyword evidence="3" id="KW-0158">Chromosome</keyword>
<accession>A0A835NSE9</accession>
<evidence type="ECO:0000256" key="7">
    <source>
        <dbReference type="ARBA" id="ARBA00023306"/>
    </source>
</evidence>
<dbReference type="InterPro" id="IPR038889">
    <property type="entry name" value="Shugoshin1/2"/>
</dbReference>
<keyword evidence="14" id="KW-1185">Reference proteome</keyword>
<dbReference type="GO" id="GO:0051301">
    <property type="term" value="P:cell division"/>
    <property type="evidence" value="ECO:0007669"/>
    <property type="project" value="UniProtKB-KW"/>
</dbReference>
<dbReference type="EMBL" id="JADDUC010000055">
    <property type="protein sequence ID" value="KAG0121002.1"/>
    <property type="molecule type" value="Genomic_DNA"/>
</dbReference>
<evidence type="ECO:0000259" key="11">
    <source>
        <dbReference type="Pfam" id="PF07557"/>
    </source>
</evidence>
<feature type="non-terminal residue" evidence="12">
    <location>
        <position position="1"/>
    </location>
</feature>
<dbReference type="GO" id="GO:0005634">
    <property type="term" value="C:nucleus"/>
    <property type="evidence" value="ECO:0007669"/>
    <property type="project" value="InterPro"/>
</dbReference>
<evidence type="ECO:0000256" key="1">
    <source>
        <dbReference type="ARBA" id="ARBA00004584"/>
    </source>
</evidence>
<evidence type="ECO:0000256" key="4">
    <source>
        <dbReference type="ARBA" id="ARBA00022618"/>
    </source>
</evidence>
<dbReference type="PANTHER" id="PTHR21577">
    <property type="entry name" value="SHUGOSHIN"/>
    <property type="match status" value="1"/>
</dbReference>
<evidence type="ECO:0000256" key="10">
    <source>
        <dbReference type="SAM" id="MobiDB-lite"/>
    </source>
</evidence>
<organism evidence="12">
    <name type="scientific">Lamprotornis superbus</name>
    <dbReference type="NCBI Taxonomy" id="245042"/>
    <lineage>
        <taxon>Eukaryota</taxon>
        <taxon>Metazoa</taxon>
        <taxon>Chordata</taxon>
        <taxon>Craniata</taxon>
        <taxon>Vertebrata</taxon>
        <taxon>Euteleostomi</taxon>
        <taxon>Archelosauria</taxon>
        <taxon>Archosauria</taxon>
        <taxon>Dinosauria</taxon>
        <taxon>Saurischia</taxon>
        <taxon>Theropoda</taxon>
        <taxon>Coelurosauria</taxon>
        <taxon>Aves</taxon>
        <taxon>Neognathae</taxon>
        <taxon>Neoaves</taxon>
        <taxon>Telluraves</taxon>
        <taxon>Australaves</taxon>
        <taxon>Passeriformes</taxon>
        <taxon>Sturnidae</taxon>
        <taxon>Lamprotornis</taxon>
    </lineage>
</organism>
<evidence type="ECO:0000256" key="3">
    <source>
        <dbReference type="ARBA" id="ARBA00022454"/>
    </source>
</evidence>
<evidence type="ECO:0000313" key="14">
    <source>
        <dbReference type="Proteomes" id="UP000618051"/>
    </source>
</evidence>
<keyword evidence="4" id="KW-0132">Cell division</keyword>
<sequence length="685" mass="77706">ARVVPPRGAERLLPRSPGRGETRSRTCERGAPSCAARESLGRCCGSSGGRSWGGLRLCARPSEEKMAESSRKSFKDSLSDIKQRMREKRTQKWSRLGKTTQFSTVKAKRATKNSNKMKIIQANNRDLALSLEEQKLKLREAEATILQLRKEYHILKIQMFDLQRNHRFQQEQGHVENRLSALNEIISKVSQNLLDSVALLGPAKNLCSIDMPSNFHLNNKEPELEKVSSSVRLGFGSMLPKSVSTRRHFLKMRNLDGICTGVLDHLEAPDSVKELCEQNEIRLEESLEKCATGNINAVIPHLNESKANPELVLRQKNSETTQFKLKCNSDLKQLECKSRENPQRRKEKCQKGKLERPPTSQQRPGKLGKEASKEKLNFLGGISDAYDFHLEESVHLTPFRQNNVNNSDTEVEEEDNSAEATTESSSTAGDSDDSLYEPYKSKSKKRRSSVDKNPMSPIHPRPRSKRCLAQREQKLCHEKETENNKSSDKSIRQPSEPSRGHLCDVTNTAAVLPSTGDVEIVSEGEGPQSPKRKRRSCTVTVNYKEPSIIGKLRRGDRFTDTQFLCSPIFKLKKDVNRRSHKKDSMKKYNEKLSGYEITICSYLLTGLAYSERKDTHGSKTKRVMYSFGIRGSWWENTFCKPTSHIMIFLLGFWFRELPTTWNSITPLRSSSLAASSRAECAERKL</sequence>
<reference evidence="12" key="1">
    <citation type="submission" date="2020-10" db="EMBL/GenBank/DDBJ databases">
        <title>Feather gene expression reveals the developmental basis of iridescence in African starlings.</title>
        <authorList>
            <person name="Rubenstein D.R."/>
        </authorList>
    </citation>
    <scope>NUCLEOTIDE SEQUENCE</scope>
    <source>
        <strain evidence="12">SS15</strain>
        <tissue evidence="12">Liver</tissue>
    </source>
</reference>
<evidence type="ECO:0000256" key="8">
    <source>
        <dbReference type="ARBA" id="ARBA00023328"/>
    </source>
</evidence>
<proteinExistence type="inferred from homology"/>
<keyword evidence="6 9" id="KW-0175">Coiled coil</keyword>
<comment type="subcellular location">
    <subcellularLocation>
        <location evidence="1">Chromosome</location>
        <location evidence="1">Centromere</location>
    </subcellularLocation>
</comment>
<dbReference type="Proteomes" id="UP000618051">
    <property type="component" value="Unassembled WGS sequence"/>
</dbReference>
<comment type="caution">
    <text evidence="12">The sequence shown here is derived from an EMBL/GenBank/DDBJ whole genome shotgun (WGS) entry which is preliminary data.</text>
</comment>
<feature type="non-terminal residue" evidence="12">
    <location>
        <position position="685"/>
    </location>
</feature>
<keyword evidence="7" id="KW-0131">Cell cycle</keyword>
<keyword evidence="8" id="KW-0137">Centromere</keyword>
<feature type="domain" description="Shugoshin C-terminal" evidence="11">
    <location>
        <begin position="532"/>
        <end position="554"/>
    </location>
</feature>
<gene>
    <name evidence="13" type="ORF">IHE44_0000384</name>
    <name evidence="12" type="ORF">IHE44_011682</name>
</gene>
<feature type="compositionally biased region" description="Basic and acidic residues" evidence="10">
    <location>
        <begin position="469"/>
        <end position="491"/>
    </location>
</feature>
<evidence type="ECO:0000313" key="13">
    <source>
        <dbReference type="EMBL" id="KAI1242832.1"/>
    </source>
</evidence>